<dbReference type="EMBL" id="LCRD01000019">
    <property type="protein sequence ID" value="KKW30184.1"/>
    <property type="molecule type" value="Genomic_DNA"/>
</dbReference>
<gene>
    <name evidence="1" type="ORF">UY72_C0019G0001</name>
</gene>
<dbReference type="AlphaFoldDB" id="A0A0G2ACN4"/>
<accession>A0A0G2ACN4</accession>
<sequence>LPEPGHVRRDAAARDVVLLEERDSSLVTIHDPLRKRAVLTHGVAQEHLLLREHERLIDREVLHTGTVQDAVRLVRTWTEEVDVTAHDLAHTHRDHLVVSHAGHRAGEAERLLHHERLRAINGVNHQPQARVEIDPKVLLLSQDASVGETLPEHLHDDLLALAIDDGDDIRTSVRLRSLSLGNRIEDVATSVTHGTSHSLAHDDAERVLVERTEHRTL</sequence>
<proteinExistence type="predicted"/>
<name>A0A0G2ACN4_9BACT</name>
<evidence type="ECO:0000313" key="1">
    <source>
        <dbReference type="EMBL" id="KKW30184.1"/>
    </source>
</evidence>
<comment type="caution">
    <text evidence="1">The sequence shown here is derived from an EMBL/GenBank/DDBJ whole genome shotgun (WGS) entry which is preliminary data.</text>
</comment>
<organism evidence="1 2">
    <name type="scientific">Candidatus Uhrbacteria bacterium GW2011_GWD2_52_7</name>
    <dbReference type="NCBI Taxonomy" id="1618989"/>
    <lineage>
        <taxon>Bacteria</taxon>
        <taxon>Candidatus Uhriibacteriota</taxon>
    </lineage>
</organism>
<protein>
    <submittedName>
        <fullName evidence="1">Uncharacterized protein</fullName>
    </submittedName>
</protein>
<feature type="non-terminal residue" evidence="1">
    <location>
        <position position="1"/>
    </location>
</feature>
<dbReference type="Proteomes" id="UP000034846">
    <property type="component" value="Unassembled WGS sequence"/>
</dbReference>
<evidence type="ECO:0000313" key="2">
    <source>
        <dbReference type="Proteomes" id="UP000034846"/>
    </source>
</evidence>
<reference evidence="1 2" key="1">
    <citation type="journal article" date="2015" name="Nature">
        <title>rRNA introns, odd ribosomes, and small enigmatic genomes across a large radiation of phyla.</title>
        <authorList>
            <person name="Brown C.T."/>
            <person name="Hug L.A."/>
            <person name="Thomas B.C."/>
            <person name="Sharon I."/>
            <person name="Castelle C.J."/>
            <person name="Singh A."/>
            <person name="Wilkins M.J."/>
            <person name="Williams K.H."/>
            <person name="Banfield J.F."/>
        </authorList>
    </citation>
    <scope>NUCLEOTIDE SEQUENCE [LARGE SCALE GENOMIC DNA]</scope>
</reference>